<proteinExistence type="predicted"/>
<accession>A0A1Q6A133</accession>
<protein>
    <submittedName>
        <fullName evidence="1">Uncharacterized protein</fullName>
    </submittedName>
</protein>
<evidence type="ECO:0000313" key="1">
    <source>
        <dbReference type="EMBL" id="OKS87729.1"/>
    </source>
</evidence>
<dbReference type="EMBL" id="MPPL01000001">
    <property type="protein sequence ID" value="OKS87729.1"/>
    <property type="molecule type" value="Genomic_DNA"/>
</dbReference>
<comment type="caution">
    <text evidence="1">The sequence shown here is derived from an EMBL/GenBank/DDBJ whole genome shotgun (WGS) entry which is preliminary data.</text>
</comment>
<evidence type="ECO:0000313" key="2">
    <source>
        <dbReference type="Proteomes" id="UP000186720"/>
    </source>
</evidence>
<sequence length="72" mass="8572">MYKTKITGMLNIRKDHLTPLFFAKTYRFLRQLVQKYLLIGNQNNSNLTKGPRGTLKCNICLHFLQLWYVCFC</sequence>
<name>A0A1Q6A133_9SPHI</name>
<dbReference type="AlphaFoldDB" id="A0A1Q6A133"/>
<keyword evidence="2" id="KW-1185">Reference proteome</keyword>
<organism evidence="1 2">
    <name type="scientific">Mucilaginibacter polytrichastri</name>
    <dbReference type="NCBI Taxonomy" id="1302689"/>
    <lineage>
        <taxon>Bacteria</taxon>
        <taxon>Pseudomonadati</taxon>
        <taxon>Bacteroidota</taxon>
        <taxon>Sphingobacteriia</taxon>
        <taxon>Sphingobacteriales</taxon>
        <taxon>Sphingobacteriaceae</taxon>
        <taxon>Mucilaginibacter</taxon>
    </lineage>
</organism>
<gene>
    <name evidence="1" type="ORF">RG47T_3191</name>
</gene>
<dbReference type="Proteomes" id="UP000186720">
    <property type="component" value="Unassembled WGS sequence"/>
</dbReference>
<reference evidence="1 2" key="1">
    <citation type="submission" date="2016-11" db="EMBL/GenBank/DDBJ databases">
        <title>Whole Genome Sequencing of Mucilaginibacter polytrichastri RG4-7(T) isolated from the moss sample.</title>
        <authorList>
            <person name="Li Y."/>
        </authorList>
    </citation>
    <scope>NUCLEOTIDE SEQUENCE [LARGE SCALE GENOMIC DNA]</scope>
    <source>
        <strain evidence="1 2">RG4-7</strain>
    </source>
</reference>